<reference evidence="6 7" key="2">
    <citation type="submission" date="2018-03" db="EMBL/GenBank/DDBJ databases">
        <authorList>
            <person name="Keele B.F."/>
        </authorList>
    </citation>
    <scope>NUCLEOTIDE SEQUENCE [LARGE SCALE GENOMIC DNA]</scope>
    <source>
        <strain evidence="6 7">D13</strain>
    </source>
</reference>
<dbReference type="Gene3D" id="1.10.1400.10">
    <property type="match status" value="1"/>
</dbReference>
<feature type="active site" description="Nucleophile" evidence="3">
    <location>
        <position position="278"/>
    </location>
</feature>
<dbReference type="RefSeq" id="WP_106890760.1">
    <property type="nucleotide sequence ID" value="NZ_CP027860.1"/>
</dbReference>
<feature type="binding site" evidence="4">
    <location>
        <position position="356"/>
    </location>
    <ligand>
        <name>Ca(2+)</name>
        <dbReference type="ChEBI" id="CHEBI:29108"/>
    </ligand>
</feature>
<dbReference type="PANTHER" id="PTHR34218:SF4">
    <property type="entry name" value="ACYL-HOMOSERINE LACTONE ACYLASE QUIP"/>
    <property type="match status" value="1"/>
</dbReference>
<dbReference type="InterPro" id="IPR043147">
    <property type="entry name" value="Penicillin_amidase_A-knob"/>
</dbReference>
<dbReference type="InterPro" id="IPR014395">
    <property type="entry name" value="Pen/GL7ACA/AHL_acylase"/>
</dbReference>
<dbReference type="PIRSF" id="PIRSF001227">
    <property type="entry name" value="Pen_acylase"/>
    <property type="match status" value="1"/>
</dbReference>
<accession>A0A2P1PPS3</accession>
<evidence type="ECO:0000256" key="2">
    <source>
        <dbReference type="ARBA" id="ARBA00038735"/>
    </source>
</evidence>
<dbReference type="GO" id="GO:0017000">
    <property type="term" value="P:antibiotic biosynthetic process"/>
    <property type="evidence" value="ECO:0007669"/>
    <property type="project" value="InterPro"/>
</dbReference>
<dbReference type="GO" id="GO:0046872">
    <property type="term" value="F:metal ion binding"/>
    <property type="evidence" value="ECO:0007669"/>
    <property type="project" value="UniProtKB-KW"/>
</dbReference>
<keyword evidence="4" id="KW-0106">Calcium</keyword>
<dbReference type="Gene3D" id="1.10.439.10">
    <property type="entry name" value="Penicillin Amidohydrolase, domain 1"/>
    <property type="match status" value="1"/>
</dbReference>
<dbReference type="Gene3D" id="3.60.20.10">
    <property type="entry name" value="Glutamine Phosphoribosylpyrophosphate, subunit 1, domain 1"/>
    <property type="match status" value="3"/>
</dbReference>
<keyword evidence="5" id="KW-0732">Signal</keyword>
<evidence type="ECO:0000256" key="5">
    <source>
        <dbReference type="SAM" id="SignalP"/>
    </source>
</evidence>
<evidence type="ECO:0000256" key="1">
    <source>
        <dbReference type="ARBA" id="ARBA00006586"/>
    </source>
</evidence>
<evidence type="ECO:0000256" key="3">
    <source>
        <dbReference type="PIRSR" id="PIRSR001227-1"/>
    </source>
</evidence>
<evidence type="ECO:0000313" key="6">
    <source>
        <dbReference type="EMBL" id="AVP96834.1"/>
    </source>
</evidence>
<dbReference type="SUPFAM" id="SSF56235">
    <property type="entry name" value="N-terminal nucleophile aminohydrolases (Ntn hydrolases)"/>
    <property type="match status" value="1"/>
</dbReference>
<gene>
    <name evidence="6" type="ORF">C7S18_06300</name>
</gene>
<organism evidence="6 7">
    <name type="scientific">Ahniella affigens</name>
    <dbReference type="NCBI Taxonomy" id="2021234"/>
    <lineage>
        <taxon>Bacteria</taxon>
        <taxon>Pseudomonadati</taxon>
        <taxon>Pseudomonadota</taxon>
        <taxon>Gammaproteobacteria</taxon>
        <taxon>Lysobacterales</taxon>
        <taxon>Rhodanobacteraceae</taxon>
        <taxon>Ahniella</taxon>
    </lineage>
</organism>
<dbReference type="InterPro" id="IPR029055">
    <property type="entry name" value="Ntn_hydrolases_N"/>
</dbReference>
<name>A0A2P1PPS3_9GAMM</name>
<dbReference type="Proteomes" id="UP000241074">
    <property type="component" value="Chromosome"/>
</dbReference>
<dbReference type="KEGG" id="xba:C7S18_06300"/>
<reference evidence="6 7" key="1">
    <citation type="submission" date="2018-03" db="EMBL/GenBank/DDBJ databases">
        <title>Ahniella affigens gen. nov., sp. nov., a gammaproteobacterium isolated from sandy soil near a stream.</title>
        <authorList>
            <person name="Ko Y."/>
            <person name="Kim J.-H."/>
        </authorList>
    </citation>
    <scope>NUCLEOTIDE SEQUENCE [LARGE SCALE GENOMIC DNA]</scope>
    <source>
        <strain evidence="6 7">D13</strain>
    </source>
</reference>
<protein>
    <submittedName>
        <fullName evidence="6">Penicillin acylase family protein</fullName>
    </submittedName>
</protein>
<comment type="similarity">
    <text evidence="1">Belongs to the peptidase S45 family.</text>
</comment>
<feature type="signal peptide" evidence="5">
    <location>
        <begin position="1"/>
        <end position="29"/>
    </location>
</feature>
<evidence type="ECO:0000256" key="4">
    <source>
        <dbReference type="PIRSR" id="PIRSR001227-2"/>
    </source>
</evidence>
<keyword evidence="4" id="KW-0479">Metal-binding</keyword>
<sequence length="949" mass="103953">MQVARLKPRRNHFALSALALAVVTSIASATTPIAAPGMREPGLVSFSAGQIPLIQAQNDYDAAYMLGYVHARDRFFQMDVLRRTASGTLGELVGASALASDVQLRTLGLRRAAQATWSGMNDEMRGVLKAYTDGVNNWLRPGQLPPEYSVLELTRAEPWTPVDSIVIGKILAFQLSFDLDVDYTIRLGAYQRAGAASGFNGSALFFEDTHRVQPFDDRVSITAPDGTTAAKVDAAPFWESMPMLDTETVALAQKLKDSVSNNPVIAPHLRPRENRAGSNWWMIHGSKTASGSPILANDPHLSLGLPAVMHQAHIISRDPRYPQPMNVSGLAPPGTPNILLGCTEAFCWGLTTNPLDVTDAYQERFVLNTFGLPTHTIFQGRPEPVTWTFQSYFLNQLDGVNDNVARTNSIGFTNGGVTITVPRRNNGPVLSINNDSGVSVQYTGWGPTFELDAIRRINRATNLNEFRDALDYFDVGSQNFAYAGRDGTIAYYTSAEMPVREDLQANIIDGTPPFILRDGTGARKNEWLSVVNPQPNQAVPFEILKSSEMPQDVNPASGYLANANNDPVGNTLDNNAFNQLREGGGLYYLNFGYSSLRQGRIDRMMQSLLARPEKVTLDDIKATQANNQMLDAELVSPFLIAAYHNALQSNWPELKALAENPRVKESVDRIAAWDFSTPTGIEIGYDPGDTPEGAPPTDTEIAHSVAATLFAVWRGQAIRGTIDRTLTEVGLESHLPGSSEAYVAFKRLLDTFPTRHGVGASGLNFFQVINAPNAESARDFLLLKAMADALTLLASDEFAPAFAKSTQLNDYRWGKLHRIVFEHPLHGPFDIPGQGVHGYQNVAENLPGFARAGGYESVDASSHSARADTLNDFMFSSGPARRFVGEMTPLIHAEQIYPGGQSGDLRFPAYTSQLTKWLINQYEPLYIDEAEHQSQVSGEFVLPFDPTLR</sequence>
<feature type="binding site" evidence="4">
    <location>
        <position position="359"/>
    </location>
    <ligand>
        <name>Ca(2+)</name>
        <dbReference type="ChEBI" id="CHEBI:29108"/>
    </ligand>
</feature>
<dbReference type="Pfam" id="PF01804">
    <property type="entry name" value="Penicil_amidase"/>
    <property type="match status" value="1"/>
</dbReference>
<dbReference type="OrthoDB" id="9760084at2"/>
<proteinExistence type="inferred from homology"/>
<dbReference type="PANTHER" id="PTHR34218">
    <property type="entry name" value="PEPTIDASE S45 PENICILLIN AMIDASE"/>
    <property type="match status" value="1"/>
</dbReference>
<evidence type="ECO:0000313" key="7">
    <source>
        <dbReference type="Proteomes" id="UP000241074"/>
    </source>
</evidence>
<keyword evidence="7" id="KW-1185">Reference proteome</keyword>
<dbReference type="InterPro" id="IPR002692">
    <property type="entry name" value="S45"/>
</dbReference>
<dbReference type="InterPro" id="IPR023343">
    <property type="entry name" value="Penicillin_amidase_dom1"/>
</dbReference>
<dbReference type="EMBL" id="CP027860">
    <property type="protein sequence ID" value="AVP96834.1"/>
    <property type="molecule type" value="Genomic_DNA"/>
</dbReference>
<dbReference type="AlphaFoldDB" id="A0A2P1PPS3"/>
<comment type="subunit">
    <text evidence="2">Heterodimer of an alpha subunit and a beta subunit processed from the same precursor.</text>
</comment>
<feature type="chain" id="PRO_5015157028" evidence="5">
    <location>
        <begin position="30"/>
        <end position="949"/>
    </location>
</feature>
<dbReference type="GO" id="GO:0016811">
    <property type="term" value="F:hydrolase activity, acting on carbon-nitrogen (but not peptide) bonds, in linear amides"/>
    <property type="evidence" value="ECO:0007669"/>
    <property type="project" value="InterPro"/>
</dbReference>
<comment type="cofactor">
    <cofactor evidence="4">
        <name>Ca(2+)</name>
        <dbReference type="ChEBI" id="CHEBI:29108"/>
    </cofactor>
    <text evidence="4">Binds 1 Ca(2+) ion per dimer.</text>
</comment>